<protein>
    <submittedName>
        <fullName evidence="4">FecR family protein</fullName>
    </submittedName>
</protein>
<proteinExistence type="predicted"/>
<feature type="transmembrane region" description="Helical" evidence="1">
    <location>
        <begin position="75"/>
        <end position="93"/>
    </location>
</feature>
<dbReference type="InterPro" id="IPR032508">
    <property type="entry name" value="FecR_C"/>
</dbReference>
<dbReference type="PANTHER" id="PTHR30273">
    <property type="entry name" value="PERIPLASMIC SIGNAL SENSOR AND SIGMA FACTOR ACTIVATOR FECR-RELATED"/>
    <property type="match status" value="1"/>
</dbReference>
<keyword evidence="5" id="KW-1185">Reference proteome</keyword>
<dbReference type="InterPro" id="IPR012373">
    <property type="entry name" value="Ferrdict_sens_TM"/>
</dbReference>
<dbReference type="GO" id="GO:0016989">
    <property type="term" value="F:sigma factor antagonist activity"/>
    <property type="evidence" value="ECO:0007669"/>
    <property type="project" value="TreeGrafter"/>
</dbReference>
<evidence type="ECO:0000256" key="1">
    <source>
        <dbReference type="SAM" id="Phobius"/>
    </source>
</evidence>
<keyword evidence="1" id="KW-0472">Membrane</keyword>
<dbReference type="InterPro" id="IPR006860">
    <property type="entry name" value="FecR"/>
</dbReference>
<feature type="domain" description="FecR protein" evidence="2">
    <location>
        <begin position="99"/>
        <end position="189"/>
    </location>
</feature>
<organism evidence="4 5">
    <name type="scientific">Lentiprolixibacter aurantiacus</name>
    <dbReference type="NCBI Taxonomy" id="2993939"/>
    <lineage>
        <taxon>Bacteria</taxon>
        <taxon>Pseudomonadati</taxon>
        <taxon>Bacteroidota</taxon>
        <taxon>Flavobacteriia</taxon>
        <taxon>Flavobacteriales</taxon>
        <taxon>Flavobacteriaceae</taxon>
        <taxon>Lentiprolixibacter</taxon>
    </lineage>
</organism>
<dbReference type="PIRSF" id="PIRSF018266">
    <property type="entry name" value="FecR"/>
    <property type="match status" value="1"/>
</dbReference>
<keyword evidence="1" id="KW-1133">Transmembrane helix</keyword>
<dbReference type="PANTHER" id="PTHR30273:SF2">
    <property type="entry name" value="PROTEIN FECR"/>
    <property type="match status" value="1"/>
</dbReference>
<comment type="caution">
    <text evidence="4">The sequence shown here is derived from an EMBL/GenBank/DDBJ whole genome shotgun (WGS) entry which is preliminary data.</text>
</comment>
<accession>A0AAE3SPJ1</accession>
<keyword evidence="1" id="KW-0812">Transmembrane</keyword>
<name>A0AAE3SPJ1_9FLAO</name>
<dbReference type="Pfam" id="PF16344">
    <property type="entry name" value="FecR_C"/>
    <property type="match status" value="1"/>
</dbReference>
<evidence type="ECO:0000259" key="3">
    <source>
        <dbReference type="Pfam" id="PF16344"/>
    </source>
</evidence>
<dbReference type="EMBL" id="JAPFQP010000004">
    <property type="protein sequence ID" value="MCX2720645.1"/>
    <property type="molecule type" value="Genomic_DNA"/>
</dbReference>
<feature type="domain" description="Protein FecR C-terminal" evidence="3">
    <location>
        <begin position="232"/>
        <end position="297"/>
    </location>
</feature>
<gene>
    <name evidence="4" type="ORF">OO016_13610</name>
</gene>
<dbReference type="Pfam" id="PF04773">
    <property type="entry name" value="FecR"/>
    <property type="match status" value="1"/>
</dbReference>
<dbReference type="Proteomes" id="UP001207116">
    <property type="component" value="Unassembled WGS sequence"/>
</dbReference>
<evidence type="ECO:0000259" key="2">
    <source>
        <dbReference type="Pfam" id="PF04773"/>
    </source>
</evidence>
<evidence type="ECO:0000313" key="4">
    <source>
        <dbReference type="EMBL" id="MCX2720645.1"/>
    </source>
</evidence>
<reference evidence="4" key="1">
    <citation type="submission" date="2022-11" db="EMBL/GenBank/DDBJ databases">
        <title>The characterization of three novel Bacteroidetes species and genomic analysis of their roles in tidal elemental geochemical cycles.</title>
        <authorList>
            <person name="Ma K.-J."/>
        </authorList>
    </citation>
    <scope>NUCLEOTIDE SEQUENCE</scope>
    <source>
        <strain evidence="4">M415</strain>
    </source>
</reference>
<dbReference type="Gene3D" id="2.60.120.1440">
    <property type="match status" value="1"/>
</dbReference>
<dbReference type="Gene3D" id="3.55.50.30">
    <property type="match status" value="1"/>
</dbReference>
<dbReference type="RefSeq" id="WP_266015117.1">
    <property type="nucleotide sequence ID" value="NZ_JAPFQP010000004.1"/>
</dbReference>
<sequence length="301" mass="33458">MQENYLAKWLNNELSEEERKLFEQSEEFASYQRLIEASGKLSAPEFDVEKALADLQQRKENAGGRVVPLNSFRKFIRVAAAVAAIAVLSVYFLSSGDITVHTEFAERSEVVLPDNSEIILNAGSEITYSEKNWDKERTLNLKGEAFFKVAKGEKFQVATEAGIVTVLGTQFNVENRNGYFEVSCFEGLVSVNYQGEETQLAAGDAFLAIRGEIIPADSPTEVVPAWMLDESSFKSTPLVYVLGELERQFDLEVTTQNVDLDQLYTGSFSNTNLNLALESISAPSNLAYTIEGKQVLIYAKD</sequence>
<evidence type="ECO:0000313" key="5">
    <source>
        <dbReference type="Proteomes" id="UP001207116"/>
    </source>
</evidence>
<dbReference type="AlphaFoldDB" id="A0AAE3SPJ1"/>